<feature type="domain" description="N-acetyltransferase" evidence="1">
    <location>
        <begin position="16"/>
        <end position="150"/>
    </location>
</feature>
<dbReference type="Proteomes" id="UP000753802">
    <property type="component" value="Unassembled WGS sequence"/>
</dbReference>
<reference evidence="2 3" key="1">
    <citation type="submission" date="2020-01" db="EMBL/GenBank/DDBJ databases">
        <title>Genome analysis.</title>
        <authorList>
            <person name="Wu S."/>
            <person name="Wang G."/>
        </authorList>
    </citation>
    <scope>NUCLEOTIDE SEQUENCE [LARGE SCALE GENOMIC DNA]</scope>
    <source>
        <strain evidence="2 3">SYL130</strain>
    </source>
</reference>
<dbReference type="CDD" id="cd04301">
    <property type="entry name" value="NAT_SF"/>
    <property type="match status" value="1"/>
</dbReference>
<organism evidence="2 3">
    <name type="scientific">Sediminibacterium roseum</name>
    <dbReference type="NCBI Taxonomy" id="1978412"/>
    <lineage>
        <taxon>Bacteria</taxon>
        <taxon>Pseudomonadati</taxon>
        <taxon>Bacteroidota</taxon>
        <taxon>Chitinophagia</taxon>
        <taxon>Chitinophagales</taxon>
        <taxon>Chitinophagaceae</taxon>
        <taxon>Sediminibacterium</taxon>
    </lineage>
</organism>
<dbReference type="Gene3D" id="3.40.630.30">
    <property type="match status" value="1"/>
</dbReference>
<gene>
    <name evidence="2" type="ORF">GWC95_18420</name>
</gene>
<accession>A0ABX0A3W3</accession>
<dbReference type="EMBL" id="JAACJS010000015">
    <property type="protein sequence ID" value="NCI51905.1"/>
    <property type="molecule type" value="Genomic_DNA"/>
</dbReference>
<dbReference type="InterPro" id="IPR053144">
    <property type="entry name" value="Acetyltransferase_Butenolide"/>
</dbReference>
<evidence type="ECO:0000313" key="3">
    <source>
        <dbReference type="Proteomes" id="UP000753802"/>
    </source>
</evidence>
<dbReference type="RefSeq" id="WP_161820169.1">
    <property type="nucleotide sequence ID" value="NZ_JAACJS010000015.1"/>
</dbReference>
<dbReference type="PANTHER" id="PTHR43233">
    <property type="entry name" value="FAMILY N-ACETYLTRANSFERASE, PUTATIVE (AFU_ORTHOLOGUE AFUA_6G03350)-RELATED"/>
    <property type="match status" value="1"/>
</dbReference>
<sequence length="150" mass="17332">MEIRNEASQGDYTISTDKSKLDPTVIHAYLAGESYWAKNIPMEVVQRSIDHSLCFGLYHKDAQVGFARVVTDRATFAYLADVFVLPGHRGKGLSKWMIAFIHEYPELQGLRRWLLGTLDAHELYKQFGWQALSPEVVPRFMQRHFPDVYK</sequence>
<name>A0ABX0A3W3_9BACT</name>
<dbReference type="SUPFAM" id="SSF55729">
    <property type="entry name" value="Acyl-CoA N-acyltransferases (Nat)"/>
    <property type="match status" value="1"/>
</dbReference>
<evidence type="ECO:0000259" key="1">
    <source>
        <dbReference type="PROSITE" id="PS51186"/>
    </source>
</evidence>
<dbReference type="Pfam" id="PF00583">
    <property type="entry name" value="Acetyltransf_1"/>
    <property type="match status" value="1"/>
</dbReference>
<dbReference type="PANTHER" id="PTHR43233:SF1">
    <property type="entry name" value="FAMILY N-ACETYLTRANSFERASE, PUTATIVE (AFU_ORTHOLOGUE AFUA_6G03350)-RELATED"/>
    <property type="match status" value="1"/>
</dbReference>
<dbReference type="PROSITE" id="PS51186">
    <property type="entry name" value="GNAT"/>
    <property type="match status" value="1"/>
</dbReference>
<dbReference type="InterPro" id="IPR016181">
    <property type="entry name" value="Acyl_CoA_acyltransferase"/>
</dbReference>
<protein>
    <submittedName>
        <fullName evidence="2">GNAT family N-acetyltransferase</fullName>
    </submittedName>
</protein>
<proteinExistence type="predicted"/>
<dbReference type="InterPro" id="IPR000182">
    <property type="entry name" value="GNAT_dom"/>
</dbReference>
<keyword evidence="3" id="KW-1185">Reference proteome</keyword>
<comment type="caution">
    <text evidence="2">The sequence shown here is derived from an EMBL/GenBank/DDBJ whole genome shotgun (WGS) entry which is preliminary data.</text>
</comment>
<evidence type="ECO:0000313" key="2">
    <source>
        <dbReference type="EMBL" id="NCI51905.1"/>
    </source>
</evidence>